<sequence>MEAMGRETGQHGPAYFTGGLMVREEVLREVAGDLMANLFHLCRLNGVAPAAVVAAGAMHFLAEVAEEQPVVELGMPADQETPRGQSRSS</sequence>
<dbReference type="EMBL" id="LGUI01000012">
    <property type="protein sequence ID" value="PNE30312.1"/>
    <property type="molecule type" value="Genomic_DNA"/>
</dbReference>
<protein>
    <submittedName>
        <fullName evidence="1">Uncharacterized protein</fullName>
    </submittedName>
</protein>
<accession>A0A2N8NNG6</accession>
<proteinExistence type="predicted"/>
<evidence type="ECO:0000313" key="1">
    <source>
        <dbReference type="EMBL" id="PNE30312.1"/>
    </source>
</evidence>
<dbReference type="OrthoDB" id="4289374at2"/>
<comment type="caution">
    <text evidence="1">The sequence shown here is derived from an EMBL/GenBank/DDBJ whole genome shotgun (WGS) entry which is preliminary data.</text>
</comment>
<evidence type="ECO:0000313" key="2">
    <source>
        <dbReference type="Proteomes" id="UP000235945"/>
    </source>
</evidence>
<organism evidence="1 2">
    <name type="scientific">Streptomyces eurocidicus</name>
    <name type="common">Streptoverticillium eurocidicus</name>
    <dbReference type="NCBI Taxonomy" id="66423"/>
    <lineage>
        <taxon>Bacteria</taxon>
        <taxon>Bacillati</taxon>
        <taxon>Actinomycetota</taxon>
        <taxon>Actinomycetes</taxon>
        <taxon>Kitasatosporales</taxon>
        <taxon>Streptomycetaceae</taxon>
        <taxon>Streptomyces</taxon>
    </lineage>
</organism>
<dbReference type="Proteomes" id="UP000235945">
    <property type="component" value="Unassembled WGS sequence"/>
</dbReference>
<gene>
    <name evidence="1" type="ORF">AF335_28945</name>
</gene>
<keyword evidence="2" id="KW-1185">Reference proteome</keyword>
<name>A0A2N8NNG6_STREU</name>
<dbReference type="AlphaFoldDB" id="A0A2N8NNG6"/>
<reference evidence="2" key="1">
    <citation type="submission" date="2015-07" db="EMBL/GenBank/DDBJ databases">
        <authorList>
            <person name="Graham D.E."/>
            <person name="Giannone R.J."/>
            <person name="Gulvik C.A."/>
            <person name="Hettich R.L."/>
            <person name="Klingeman D.M."/>
            <person name="Mahan K.M."/>
            <person name="Parry R.J."/>
            <person name="Spain J.C."/>
        </authorList>
    </citation>
    <scope>NUCLEOTIDE SEQUENCE [LARGE SCALE GENOMIC DNA]</scope>
    <source>
        <strain evidence="2">ATCC 27428</strain>
    </source>
</reference>